<keyword evidence="2" id="KW-0808">Transferase</keyword>
<dbReference type="EMBL" id="FNIE01000001">
    <property type="protein sequence ID" value="SDM65341.1"/>
    <property type="molecule type" value="Genomic_DNA"/>
</dbReference>
<dbReference type="PANTHER" id="PTHR42870:SF1">
    <property type="entry name" value="NON-SPECIFIC LIPID-TRANSFER PROTEIN-LIKE 2"/>
    <property type="match status" value="1"/>
</dbReference>
<evidence type="ECO:0000313" key="2">
    <source>
        <dbReference type="EMBL" id="SDM65341.1"/>
    </source>
</evidence>
<dbReference type="PANTHER" id="PTHR42870">
    <property type="entry name" value="ACETYL-COA C-ACETYLTRANSFERASE"/>
    <property type="match status" value="1"/>
</dbReference>
<name>A0A1G9UZB2_9ACTN</name>
<dbReference type="InterPro" id="IPR002155">
    <property type="entry name" value="Thiolase"/>
</dbReference>
<feature type="domain" description="Thiolase C-terminal" evidence="1">
    <location>
        <begin position="261"/>
        <end position="376"/>
    </location>
</feature>
<accession>A0A1G9UZB2</accession>
<evidence type="ECO:0000259" key="1">
    <source>
        <dbReference type="Pfam" id="PF22691"/>
    </source>
</evidence>
<dbReference type="Pfam" id="PF22691">
    <property type="entry name" value="Thiolase_C_1"/>
    <property type="match status" value="1"/>
</dbReference>
<dbReference type="RefSeq" id="WP_218136578.1">
    <property type="nucleotide sequence ID" value="NZ_FNIE01000001.1"/>
</dbReference>
<proteinExistence type="predicted"/>
<sequence>MGSGIGPPPAVAVIGAGATEQGELPGESPEVIAVRAAVAALEDAGIDKSAVDGLITCKAPLTTHGTDEAMGPLLGINPDYSTTLDYGMAGFSLHLAAMAIRSGLASTVLLTYGTNARSARIGFSRPIGGSAQWAALTGFLHVAGPAAMAARRHMHLYGTTEEQLGWVSVAQREWAALNPRAVFRSPMGIGDYLAQPYVVEPLRRADLTVISDGGAAFVVTSSERAADLHAKPVHLLGMAQRSAIRNEQNEDKLMRPWLGSIAEQVYRNAGLGPDDMDLAYLQDGTSVWVLQMLEWYGFCGLGEAGPFLAEGHTRPGGRLPVNTHGGQLSESYTHNWMHLYEAVAQLRGEAGDRQVPGAEVALHAQTHDFWKGAATILSTRSAV</sequence>
<keyword evidence="3" id="KW-1185">Reference proteome</keyword>
<gene>
    <name evidence="2" type="ORF">SAMN05216259_10163</name>
</gene>
<dbReference type="STRING" id="310781.SAMN05216259_10163"/>
<dbReference type="Gene3D" id="3.40.47.10">
    <property type="match status" value="1"/>
</dbReference>
<dbReference type="AlphaFoldDB" id="A0A1G9UZB2"/>
<evidence type="ECO:0000313" key="3">
    <source>
        <dbReference type="Proteomes" id="UP000199341"/>
    </source>
</evidence>
<dbReference type="GO" id="GO:0016747">
    <property type="term" value="F:acyltransferase activity, transferring groups other than amino-acyl groups"/>
    <property type="evidence" value="ECO:0007669"/>
    <property type="project" value="InterPro"/>
</dbReference>
<organism evidence="2 3">
    <name type="scientific">Actinacidiphila guanduensis</name>
    <dbReference type="NCBI Taxonomy" id="310781"/>
    <lineage>
        <taxon>Bacteria</taxon>
        <taxon>Bacillati</taxon>
        <taxon>Actinomycetota</taxon>
        <taxon>Actinomycetes</taxon>
        <taxon>Kitasatosporales</taxon>
        <taxon>Streptomycetaceae</taxon>
        <taxon>Actinacidiphila</taxon>
    </lineage>
</organism>
<reference evidence="2 3" key="1">
    <citation type="submission" date="2016-10" db="EMBL/GenBank/DDBJ databases">
        <authorList>
            <person name="de Groot N.N."/>
        </authorList>
    </citation>
    <scope>NUCLEOTIDE SEQUENCE [LARGE SCALE GENOMIC DNA]</scope>
    <source>
        <strain evidence="2 3">CGMCC 4.2022</strain>
    </source>
</reference>
<protein>
    <submittedName>
        <fullName evidence="2">Acetyl-CoA acetyltransferase</fullName>
    </submittedName>
</protein>
<dbReference type="PIRSF" id="PIRSF000429">
    <property type="entry name" value="Ac-CoA_Ac_transf"/>
    <property type="match status" value="1"/>
</dbReference>
<dbReference type="CDD" id="cd00829">
    <property type="entry name" value="SCP-x_thiolase"/>
    <property type="match status" value="1"/>
</dbReference>
<dbReference type="SUPFAM" id="SSF53901">
    <property type="entry name" value="Thiolase-like"/>
    <property type="match status" value="2"/>
</dbReference>
<dbReference type="InterPro" id="IPR016039">
    <property type="entry name" value="Thiolase-like"/>
</dbReference>
<dbReference type="Proteomes" id="UP000199341">
    <property type="component" value="Unassembled WGS sequence"/>
</dbReference>
<dbReference type="InterPro" id="IPR055140">
    <property type="entry name" value="Thiolase_C_2"/>
</dbReference>